<evidence type="ECO:0000313" key="1">
    <source>
        <dbReference type="EMBL" id="KAJ7216325.1"/>
    </source>
</evidence>
<gene>
    <name evidence="1" type="ORF">GGX14DRAFT_48635</name>
</gene>
<proteinExistence type="predicted"/>
<sequence>MAFRHRRFDGGVVGHWRRDKKVWHVSTFDPTRLLPSDWINIPRSKTLLLDVFGNNPTHRAEHPFCAISFRAADSPHMRRDTRHQGFLYYHIPFPARPLSGGLRFRSTPVSTGFMHGTDLLCPSGLPWSIPLHEFTPRNGHPVLQSLLRDNLVSFSDVIASTTTFGATKHPDLPVIHMPGQPWQLDLSAPAVILVPGPSKPLRCELYPPVARYGSALVCLERTENPTAPHELVIRVLELRSDIAFLPSYAFLPHPDPGTLLPHPHPTHTPVPWTWNDASSQSNEMAAALLCLAHGPGTSPLPSLRLRRKLMHRFYGRLPTDEELTRYAAEQG</sequence>
<evidence type="ECO:0000313" key="2">
    <source>
        <dbReference type="Proteomes" id="UP001219525"/>
    </source>
</evidence>
<name>A0AAD6YF35_9AGAR</name>
<dbReference type="Proteomes" id="UP001219525">
    <property type="component" value="Unassembled WGS sequence"/>
</dbReference>
<protein>
    <submittedName>
        <fullName evidence="1">Uncharacterized protein</fullName>
    </submittedName>
</protein>
<dbReference type="AlphaFoldDB" id="A0AAD6YF35"/>
<organism evidence="1 2">
    <name type="scientific">Mycena pura</name>
    <dbReference type="NCBI Taxonomy" id="153505"/>
    <lineage>
        <taxon>Eukaryota</taxon>
        <taxon>Fungi</taxon>
        <taxon>Dikarya</taxon>
        <taxon>Basidiomycota</taxon>
        <taxon>Agaricomycotina</taxon>
        <taxon>Agaricomycetes</taxon>
        <taxon>Agaricomycetidae</taxon>
        <taxon>Agaricales</taxon>
        <taxon>Marasmiineae</taxon>
        <taxon>Mycenaceae</taxon>
        <taxon>Mycena</taxon>
    </lineage>
</organism>
<keyword evidence="2" id="KW-1185">Reference proteome</keyword>
<dbReference type="EMBL" id="JARJCW010000015">
    <property type="protein sequence ID" value="KAJ7216325.1"/>
    <property type="molecule type" value="Genomic_DNA"/>
</dbReference>
<reference evidence="1" key="1">
    <citation type="submission" date="2023-03" db="EMBL/GenBank/DDBJ databases">
        <title>Massive genome expansion in bonnet fungi (Mycena s.s.) driven by repeated elements and novel gene families across ecological guilds.</title>
        <authorList>
            <consortium name="Lawrence Berkeley National Laboratory"/>
            <person name="Harder C.B."/>
            <person name="Miyauchi S."/>
            <person name="Viragh M."/>
            <person name="Kuo A."/>
            <person name="Thoen E."/>
            <person name="Andreopoulos B."/>
            <person name="Lu D."/>
            <person name="Skrede I."/>
            <person name="Drula E."/>
            <person name="Henrissat B."/>
            <person name="Morin E."/>
            <person name="Kohler A."/>
            <person name="Barry K."/>
            <person name="LaButti K."/>
            <person name="Morin E."/>
            <person name="Salamov A."/>
            <person name="Lipzen A."/>
            <person name="Mereny Z."/>
            <person name="Hegedus B."/>
            <person name="Baldrian P."/>
            <person name="Stursova M."/>
            <person name="Weitz H."/>
            <person name="Taylor A."/>
            <person name="Grigoriev I.V."/>
            <person name="Nagy L.G."/>
            <person name="Martin F."/>
            <person name="Kauserud H."/>
        </authorList>
    </citation>
    <scope>NUCLEOTIDE SEQUENCE</scope>
    <source>
        <strain evidence="1">9144</strain>
    </source>
</reference>
<comment type="caution">
    <text evidence="1">The sequence shown here is derived from an EMBL/GenBank/DDBJ whole genome shotgun (WGS) entry which is preliminary data.</text>
</comment>
<accession>A0AAD6YF35</accession>